<reference evidence="2 3" key="1">
    <citation type="submission" date="2016-11" db="EMBL/GenBank/DDBJ databases">
        <title>Complete genome sequence of Sulfitobacter sp. AM1-D1, a toxic bacteria associated with marine dinoflagellate Alexandrium minutum in East China Sea.</title>
        <authorList>
            <person name="Yang Q."/>
            <person name="Zhang X."/>
            <person name="Tian X."/>
        </authorList>
    </citation>
    <scope>NUCLEOTIDE SEQUENCE [LARGE SCALE GENOMIC DNA]</scope>
    <source>
        <strain evidence="2 3">AM1-D1</strain>
    </source>
</reference>
<keyword evidence="1" id="KW-0732">Signal</keyword>
<dbReference type="KEGG" id="suam:BOO69_14440"/>
<gene>
    <name evidence="2" type="ORF">BOO69_14440</name>
</gene>
<accession>A0A1J0WJZ9</accession>
<dbReference type="AlphaFoldDB" id="A0A1J0WJZ9"/>
<organism evidence="2 3">
    <name type="scientific">Sulfitobacter alexandrii</name>
    <dbReference type="NCBI Taxonomy" id="1917485"/>
    <lineage>
        <taxon>Bacteria</taxon>
        <taxon>Pseudomonadati</taxon>
        <taxon>Pseudomonadota</taxon>
        <taxon>Alphaproteobacteria</taxon>
        <taxon>Rhodobacterales</taxon>
        <taxon>Roseobacteraceae</taxon>
        <taxon>Sulfitobacter</taxon>
    </lineage>
</organism>
<keyword evidence="3" id="KW-1185">Reference proteome</keyword>
<dbReference type="OrthoDB" id="7858344at2"/>
<feature type="chain" id="PRO_5012000729" description="DUF3617 family protein" evidence="1">
    <location>
        <begin position="22"/>
        <end position="164"/>
    </location>
</feature>
<evidence type="ECO:0000313" key="3">
    <source>
        <dbReference type="Proteomes" id="UP000181897"/>
    </source>
</evidence>
<proteinExistence type="predicted"/>
<evidence type="ECO:0008006" key="4">
    <source>
        <dbReference type="Google" id="ProtNLM"/>
    </source>
</evidence>
<dbReference type="Proteomes" id="UP000181897">
    <property type="component" value="Chromosome"/>
</dbReference>
<dbReference type="EMBL" id="CP018076">
    <property type="protein sequence ID" value="APE44478.1"/>
    <property type="molecule type" value="Genomic_DNA"/>
</dbReference>
<feature type="signal peptide" evidence="1">
    <location>
        <begin position="1"/>
        <end position="21"/>
    </location>
</feature>
<name>A0A1J0WJZ9_9RHOB</name>
<evidence type="ECO:0000313" key="2">
    <source>
        <dbReference type="EMBL" id="APE44478.1"/>
    </source>
</evidence>
<sequence length="164" mass="17296">MVPVKTLTAIVLAVLATAAAADPLADMAGAWQGSGWARQTPQGPQETVRCRIENRYDEDAGELSINGRCAVPGRQLTLAGRLSSRDGSDRVSGRWFNPDGIGSVPVTGRTTDHGLRMTFSASDPDTGADISQAATWELTGDGLTLRSVHTGQPEVGMADLTFSR</sequence>
<protein>
    <recommendedName>
        <fullName evidence="4">DUF3617 family protein</fullName>
    </recommendedName>
</protein>
<dbReference type="RefSeq" id="WP_071972820.1">
    <property type="nucleotide sequence ID" value="NZ_CP018076.1"/>
</dbReference>
<evidence type="ECO:0000256" key="1">
    <source>
        <dbReference type="SAM" id="SignalP"/>
    </source>
</evidence>